<dbReference type="Proteomes" id="UP000294862">
    <property type="component" value="Unassembled WGS sequence"/>
</dbReference>
<comment type="caution">
    <text evidence="1">The sequence shown here is derived from an EMBL/GenBank/DDBJ whole genome shotgun (WGS) entry which is preliminary data.</text>
</comment>
<dbReference type="RefSeq" id="WP_131993035.1">
    <property type="nucleotide sequence ID" value="NZ_JACGXM010000002.1"/>
</dbReference>
<reference evidence="1 2" key="1">
    <citation type="journal article" date="2015" name="Stand. Genomic Sci.">
        <title>Genomic Encyclopedia of Bacterial and Archaeal Type Strains, Phase III: the genomes of soil and plant-associated and newly described type strains.</title>
        <authorList>
            <person name="Whitman W.B."/>
            <person name="Woyke T."/>
            <person name="Klenk H.P."/>
            <person name="Zhou Y."/>
            <person name="Lilburn T.G."/>
            <person name="Beck B.J."/>
            <person name="De Vos P."/>
            <person name="Vandamme P."/>
            <person name="Eisen J.A."/>
            <person name="Garrity G."/>
            <person name="Hugenholtz P."/>
            <person name="Kyrpides N.C."/>
        </authorList>
    </citation>
    <scope>NUCLEOTIDE SEQUENCE [LARGE SCALE GENOMIC DNA]</scope>
    <source>
        <strain evidence="1 2">A3</strain>
    </source>
</reference>
<evidence type="ECO:0008006" key="3">
    <source>
        <dbReference type="Google" id="ProtNLM"/>
    </source>
</evidence>
<dbReference type="PROSITE" id="PS51257">
    <property type="entry name" value="PROKAR_LIPOPROTEIN"/>
    <property type="match status" value="1"/>
</dbReference>
<dbReference type="AlphaFoldDB" id="A0A4R2IH14"/>
<gene>
    <name evidence="1" type="ORF">EV148_101538</name>
</gene>
<proteinExistence type="predicted"/>
<protein>
    <recommendedName>
        <fullName evidence="3">Lipoprotein</fullName>
    </recommendedName>
</protein>
<dbReference type="EMBL" id="SLWQ01000001">
    <property type="protein sequence ID" value="TCO43119.1"/>
    <property type="molecule type" value="Genomic_DNA"/>
</dbReference>
<keyword evidence="2" id="KW-1185">Reference proteome</keyword>
<organism evidence="1 2">
    <name type="scientific">Dokdonella fugitiva</name>
    <dbReference type="NCBI Taxonomy" id="328517"/>
    <lineage>
        <taxon>Bacteria</taxon>
        <taxon>Pseudomonadati</taxon>
        <taxon>Pseudomonadota</taxon>
        <taxon>Gammaproteobacteria</taxon>
        <taxon>Lysobacterales</taxon>
        <taxon>Rhodanobacteraceae</taxon>
        <taxon>Dokdonella</taxon>
    </lineage>
</organism>
<sequence length="231" mass="24474">MKKFALASLACAAAVAGCSAPRVPDDAQLTALLRAERAQAGDANARIEGSAVACLRAWSGDDKLSQNLPAAMRTDASKKACREKLQPWFGDATRNPEKFTFEDVSQPAVVTRVMNLYMARAAGGMGAAPPAVVTTAPAAPKPAQGSVDLGTAGAALQQTENVCQRVQQVATTQPANQRAKRFAEFCARRVQQLRTNMEQATGRNDSEQLDKLAADARRLAEIGERAAADHP</sequence>
<evidence type="ECO:0000313" key="2">
    <source>
        <dbReference type="Proteomes" id="UP000294862"/>
    </source>
</evidence>
<accession>A0A4R2IH14</accession>
<name>A0A4R2IH14_9GAMM</name>
<evidence type="ECO:0000313" key="1">
    <source>
        <dbReference type="EMBL" id="TCO43119.1"/>
    </source>
</evidence>